<sequence>MLRTYAAGAVALALVTAGLWAGSASATAAPVYYLDSVSGNDAAAGTSQTTAWKTLAKASSAVLPPGAKLLLRRGGSWSGRLSLTESGNAASPIVVDAYGAGARPIVKGDTEACVHLQGSYLEVYNLQIGVDQDAGRCSWAGIKVTGTDNVIEKNYVTGAAAGVYIETSAQYTAVTANEFVNNNHMSTLTPKEEHPNDDSGAFAILVQGDDSNIGWNTIKGSIAFSYDYELDGAAVEIFLGSRNRVHHNIAVDNDTFTELGTSTNDDGSTNDPDGTSGNVFEYNAIYGSKGRAGLITRGPRHDDGRIESNGPVFGTVFRNNSINLPNAQAEGVVCDAGCTNEHLSLAQNVVVAAKKSGYAEAGFTDNHHNVFFGGQYQMPAGTNNVHKDPLFDPANPLRLRAGSPAIGLGVTVYNDLDLAGVTVGKDGAIEAGAYEY</sequence>
<dbReference type="InterPro" id="IPR011050">
    <property type="entry name" value="Pectin_lyase_fold/virulence"/>
</dbReference>
<feature type="signal peptide" evidence="1">
    <location>
        <begin position="1"/>
        <end position="28"/>
    </location>
</feature>
<protein>
    <recommendedName>
        <fullName evidence="4">Right-handed parallel beta-helix repeat-containing protein</fullName>
    </recommendedName>
</protein>
<dbReference type="EMBL" id="JBHUFV010000003">
    <property type="protein sequence ID" value="MFD1930133.1"/>
    <property type="molecule type" value="Genomic_DNA"/>
</dbReference>
<evidence type="ECO:0000256" key="1">
    <source>
        <dbReference type="SAM" id="SignalP"/>
    </source>
</evidence>
<dbReference type="Proteomes" id="UP001597368">
    <property type="component" value="Unassembled WGS sequence"/>
</dbReference>
<feature type="chain" id="PRO_5045182843" description="Right-handed parallel beta-helix repeat-containing protein" evidence="1">
    <location>
        <begin position="29"/>
        <end position="436"/>
    </location>
</feature>
<dbReference type="RefSeq" id="WP_379568254.1">
    <property type="nucleotide sequence ID" value="NZ_JBHUFV010000003.1"/>
</dbReference>
<name>A0ABW4SKR8_9ACTN</name>
<evidence type="ECO:0008006" key="4">
    <source>
        <dbReference type="Google" id="ProtNLM"/>
    </source>
</evidence>
<proteinExistence type="predicted"/>
<accession>A0ABW4SKR8</accession>
<comment type="caution">
    <text evidence="2">The sequence shown here is derived from an EMBL/GenBank/DDBJ whole genome shotgun (WGS) entry which is preliminary data.</text>
</comment>
<evidence type="ECO:0000313" key="2">
    <source>
        <dbReference type="EMBL" id="MFD1930133.1"/>
    </source>
</evidence>
<keyword evidence="1" id="KW-0732">Signal</keyword>
<reference evidence="3" key="1">
    <citation type="journal article" date="2019" name="Int. J. Syst. Evol. Microbiol.">
        <title>The Global Catalogue of Microorganisms (GCM) 10K type strain sequencing project: providing services to taxonomists for standard genome sequencing and annotation.</title>
        <authorList>
            <consortium name="The Broad Institute Genomics Platform"/>
            <consortium name="The Broad Institute Genome Sequencing Center for Infectious Disease"/>
            <person name="Wu L."/>
            <person name="Ma J."/>
        </authorList>
    </citation>
    <scope>NUCLEOTIDE SEQUENCE [LARGE SCALE GENOMIC DNA]</scope>
    <source>
        <strain evidence="3">ICMP 6774ER</strain>
    </source>
</reference>
<dbReference type="InterPro" id="IPR012334">
    <property type="entry name" value="Pectin_lyas_fold"/>
</dbReference>
<organism evidence="2 3">
    <name type="scientific">Nonomuraea mangrovi</name>
    <dbReference type="NCBI Taxonomy" id="2316207"/>
    <lineage>
        <taxon>Bacteria</taxon>
        <taxon>Bacillati</taxon>
        <taxon>Actinomycetota</taxon>
        <taxon>Actinomycetes</taxon>
        <taxon>Streptosporangiales</taxon>
        <taxon>Streptosporangiaceae</taxon>
        <taxon>Nonomuraea</taxon>
    </lineage>
</organism>
<keyword evidence="3" id="KW-1185">Reference proteome</keyword>
<dbReference type="SUPFAM" id="SSF51126">
    <property type="entry name" value="Pectin lyase-like"/>
    <property type="match status" value="1"/>
</dbReference>
<gene>
    <name evidence="2" type="ORF">ACFSKW_01445</name>
</gene>
<dbReference type="Gene3D" id="2.160.20.10">
    <property type="entry name" value="Single-stranded right-handed beta-helix, Pectin lyase-like"/>
    <property type="match status" value="1"/>
</dbReference>
<evidence type="ECO:0000313" key="3">
    <source>
        <dbReference type="Proteomes" id="UP001597368"/>
    </source>
</evidence>